<comment type="caution">
    <text evidence="5">The sequence shown here is derived from an EMBL/GenBank/DDBJ whole genome shotgun (WGS) entry which is preliminary data.</text>
</comment>
<reference evidence="5 6" key="1">
    <citation type="submission" date="2018-03" db="EMBL/GenBank/DDBJ databases">
        <title>The draft genome of Zobellella sp. 59N8.</title>
        <authorList>
            <person name="Liu L."/>
            <person name="Li L."/>
            <person name="Zhang X."/>
            <person name="Liang L."/>
            <person name="Wang T."/>
        </authorList>
    </citation>
    <scope>NUCLEOTIDE SEQUENCE [LARGE SCALE GENOMIC DNA]</scope>
    <source>
        <strain evidence="5 6">59N8</strain>
    </source>
</reference>
<evidence type="ECO:0000256" key="2">
    <source>
        <dbReference type="ARBA" id="ARBA00007067"/>
    </source>
</evidence>
<accession>A0A2P7QTR6</accession>
<name>A0A2P7QTR6_9GAMM</name>
<dbReference type="GO" id="GO:0002143">
    <property type="term" value="P:tRNA wobble position uridine thiolation"/>
    <property type="evidence" value="ECO:0007669"/>
    <property type="project" value="TreeGrafter"/>
</dbReference>
<evidence type="ECO:0000256" key="1">
    <source>
        <dbReference type="ARBA" id="ARBA00004496"/>
    </source>
</evidence>
<dbReference type="PANTHER" id="PTHR34874:SF3">
    <property type="entry name" value="SULFURTRANSFERASE TUSD"/>
    <property type="match status" value="1"/>
</dbReference>
<evidence type="ECO:0000313" key="6">
    <source>
        <dbReference type="Proteomes" id="UP000240243"/>
    </source>
</evidence>
<keyword evidence="4 5" id="KW-0808">Transferase</keyword>
<comment type="subcellular location">
    <subcellularLocation>
        <location evidence="1">Cytoplasm</location>
    </subcellularLocation>
</comment>
<gene>
    <name evidence="5" type="ORF">C7H85_17880</name>
</gene>
<dbReference type="GO" id="GO:0097163">
    <property type="term" value="F:sulfur carrier activity"/>
    <property type="evidence" value="ECO:0007669"/>
    <property type="project" value="TreeGrafter"/>
</dbReference>
<dbReference type="RefSeq" id="WP_106731071.1">
    <property type="nucleotide sequence ID" value="NZ_PXYG01000011.1"/>
</dbReference>
<dbReference type="Pfam" id="PF02635">
    <property type="entry name" value="DsrE"/>
    <property type="match status" value="1"/>
</dbReference>
<comment type="similarity">
    <text evidence="2">Belongs to the DsrE/TusD family.</text>
</comment>
<dbReference type="InterPro" id="IPR003787">
    <property type="entry name" value="Sulphur_relay_DsrE/F-like"/>
</dbReference>
<dbReference type="NCBIfam" id="NF001237">
    <property type="entry name" value="PRK00207.1"/>
    <property type="match status" value="1"/>
</dbReference>
<organism evidence="5 6">
    <name type="scientific">Zobellella endophytica</name>
    <dbReference type="NCBI Taxonomy" id="2116700"/>
    <lineage>
        <taxon>Bacteria</taxon>
        <taxon>Pseudomonadati</taxon>
        <taxon>Pseudomonadota</taxon>
        <taxon>Gammaproteobacteria</taxon>
        <taxon>Aeromonadales</taxon>
        <taxon>Aeromonadaceae</taxon>
        <taxon>Zobellella</taxon>
    </lineage>
</organism>
<dbReference type="NCBIfam" id="TIGR03012">
    <property type="entry name" value="sulf_tusD_dsrE"/>
    <property type="match status" value="1"/>
</dbReference>
<dbReference type="GO" id="GO:1990228">
    <property type="term" value="C:sulfurtransferase complex"/>
    <property type="evidence" value="ECO:0007669"/>
    <property type="project" value="TreeGrafter"/>
</dbReference>
<keyword evidence="3" id="KW-0963">Cytoplasm</keyword>
<dbReference type="InterPro" id="IPR017463">
    <property type="entry name" value="Sulphur_relay_TusD/DsrE"/>
</dbReference>
<dbReference type="Proteomes" id="UP000240243">
    <property type="component" value="Unassembled WGS sequence"/>
</dbReference>
<sequence>MEQTPLHFALLVTGPCYGSQSAADAYRFACAVLQQGHVIDSIFFYQDGVGNGNLLTQPAGDEFNLHQAWTELATQHRLSLDVCVAAALRRGMSDAGSSHQAGVAQWNVVPPFRLSGLGSLAQAALSADRVVQF</sequence>
<dbReference type="FunFam" id="3.40.1260.10:FF:000001">
    <property type="entry name" value="Sulfurtransferase TusD"/>
    <property type="match status" value="1"/>
</dbReference>
<protein>
    <submittedName>
        <fullName evidence="5">Sulfurtransferase complex subunit TusD</fullName>
    </submittedName>
</protein>
<dbReference type="EMBL" id="PXYG01000011">
    <property type="protein sequence ID" value="PSJ41349.1"/>
    <property type="molecule type" value="Genomic_DNA"/>
</dbReference>
<dbReference type="Gene3D" id="3.40.1260.10">
    <property type="entry name" value="DsrEFH-like"/>
    <property type="match status" value="1"/>
</dbReference>
<dbReference type="SUPFAM" id="SSF75169">
    <property type="entry name" value="DsrEFH-like"/>
    <property type="match status" value="1"/>
</dbReference>
<dbReference type="InterPro" id="IPR027396">
    <property type="entry name" value="DsrEFH-like"/>
</dbReference>
<dbReference type="AlphaFoldDB" id="A0A2P7QTR6"/>
<dbReference type="OrthoDB" id="9787483at2"/>
<dbReference type="PANTHER" id="PTHR34874">
    <property type="entry name" value="PROTEIN YCHN"/>
    <property type="match status" value="1"/>
</dbReference>
<dbReference type="GO" id="GO:0016783">
    <property type="term" value="F:sulfurtransferase activity"/>
    <property type="evidence" value="ECO:0007669"/>
    <property type="project" value="InterPro"/>
</dbReference>
<evidence type="ECO:0000256" key="3">
    <source>
        <dbReference type="ARBA" id="ARBA00022490"/>
    </source>
</evidence>
<proteinExistence type="inferred from homology"/>
<evidence type="ECO:0000256" key="4">
    <source>
        <dbReference type="ARBA" id="ARBA00022679"/>
    </source>
</evidence>
<evidence type="ECO:0000313" key="5">
    <source>
        <dbReference type="EMBL" id="PSJ41349.1"/>
    </source>
</evidence>
<keyword evidence="6" id="KW-1185">Reference proteome</keyword>